<dbReference type="Proteomes" id="UP001195965">
    <property type="component" value="Chromosome"/>
</dbReference>
<protein>
    <submittedName>
        <fullName evidence="1">Uncharacterized protein</fullName>
    </submittedName>
</protein>
<proteinExistence type="predicted"/>
<reference evidence="1 2" key="1">
    <citation type="journal article" date="2021" name="ISME J.">
        <title>Genomic evolution of the class Acidithiobacillia: deep-branching Proteobacteria living in extreme acidic conditions.</title>
        <authorList>
            <person name="Moya-Beltran A."/>
            <person name="Beard S."/>
            <person name="Rojas-Villalobos C."/>
            <person name="Issotta F."/>
            <person name="Gallardo Y."/>
            <person name="Ulloa R."/>
            <person name="Giaveno A."/>
            <person name="Degli Esposti M."/>
            <person name="Johnson D.B."/>
            <person name="Quatrini R."/>
        </authorList>
    </citation>
    <scope>NUCLEOTIDE SEQUENCE [LARGE SCALE GENOMIC DNA]</scope>
    <source>
        <strain evidence="1 2">GG1-14</strain>
    </source>
</reference>
<accession>A0ACD5HIF4</accession>
<dbReference type="EMBL" id="CP127526">
    <property type="protein sequence ID" value="XRI74407.1"/>
    <property type="molecule type" value="Genomic_DNA"/>
</dbReference>
<evidence type="ECO:0000313" key="1">
    <source>
        <dbReference type="EMBL" id="XRI74407.1"/>
    </source>
</evidence>
<evidence type="ECO:0000313" key="2">
    <source>
        <dbReference type="Proteomes" id="UP001195965"/>
    </source>
</evidence>
<name>A0ACD5HIF4_9PROT</name>
<gene>
    <name evidence="1" type="ORF">HHS34_004195</name>
</gene>
<sequence>MDKRTTMSRQCLSCGHHEMLRNEDYQEHLQFNGESEVLIGLSSWFFPICGDGELDPESSAQLAVAHDELVHRARARQLHQ</sequence>
<keyword evidence="2" id="KW-1185">Reference proteome</keyword>
<organism evidence="1 2">
    <name type="scientific">Acidithiobacillus montserratensis</name>
    <dbReference type="NCBI Taxonomy" id="2729135"/>
    <lineage>
        <taxon>Bacteria</taxon>
        <taxon>Pseudomonadati</taxon>
        <taxon>Pseudomonadota</taxon>
        <taxon>Acidithiobacillia</taxon>
        <taxon>Acidithiobacillales</taxon>
        <taxon>Acidithiobacillaceae</taxon>
        <taxon>Acidithiobacillus</taxon>
    </lineage>
</organism>